<organism evidence="3 4">
    <name type="scientific">Polystyrenella longa</name>
    <dbReference type="NCBI Taxonomy" id="2528007"/>
    <lineage>
        <taxon>Bacteria</taxon>
        <taxon>Pseudomonadati</taxon>
        <taxon>Planctomycetota</taxon>
        <taxon>Planctomycetia</taxon>
        <taxon>Planctomycetales</taxon>
        <taxon>Planctomycetaceae</taxon>
        <taxon>Polystyrenella</taxon>
    </lineage>
</organism>
<evidence type="ECO:0000256" key="1">
    <source>
        <dbReference type="SAM" id="MobiDB-lite"/>
    </source>
</evidence>
<dbReference type="KEGG" id="plon:Pla110_16170"/>
<keyword evidence="2" id="KW-0472">Membrane</keyword>
<dbReference type="InterPro" id="IPR052894">
    <property type="entry name" value="AsmA-related"/>
</dbReference>
<sequence>MAEQNELEELDQQMSEKPEKTTGRKKRGFGVAWLAGPIILLTAGWVAPMIIANTDLREPVLVRLIPGFDQQLKIKYASLDWMSPVVMHEVTVSDANNEPIATVSEMRTERTLFQLVFQSGDLGTIELTSPVLKVKLRENGSNVEDLLNPILAAQDPEAESSQLKLVVKEATLELYDPADQLVNTTVVEQLTLQQTPSKLEMELQGTVNEASIHVAGEFEPTFESGSVRWKTERLDLASWKPLLSRMQPGARLSGFVTAEQTCLWDQSTTLPSVALSGPMQVDQLELLLPDQMGGDAFQLDELKTGGAFHVSSQQLRFENATFDSALGHFRMQGEVNLAEVQSQQNWQQQLATLINSDLAIQGYVDLAELASLFPQALSVKEDMKIVAGQADLSLHARDLNGRRVLEARLGTTDLLAEQGGKSIAWKEPLKFDCQVHLEDEWPVVDRLRGSSEFMEFQGEGSLESAKFQLTADLQKFSAQLTQFIDPGFDTLQGSLNAQFQTQLLNGSDWNAESRLIVENFVLNWPGSPSWREERLVVDGNIQGEFIDRELRKIQTAKFIVSSGTDRLQTVLTAPVELGQPPYLFATTLQGSLANWQNRLRPLTTLEPWQLGGEINLTSQTSLSDDHVRFVDTSVDISSFVARQPGVAIQEPKLRLQTAGEYDRHTGTLSVDDMTLASSSLGVRTVDLVVKPVSGATPELSGNLALKADLNRISSWFAEHPLLKQLRLGGLAKFQLQFDRGQEIAQTVGQLTLDNFSISSSAPAPSSGSRTALNGTAAVTPSSNTIWAEEAFQVTWKTSRKAEQLDLEQLTVDSKLLKLHTYGKVSELSTVRNVELSGNVEYDLENLMRILQKSNDPAVQMTGRHQKSFVLSGPLTSWAANAPAPSMNPDGSYGIPGSVQNVSQSDGKLTGQAAFGWDTAKLYGLPVGPGELALQLDDKIVRIEPVSLQVAEGRVNLSSHIRFDQASPTLHLDPAKIMENIRLTPELCGEFLQYVAPMLSDVSQIEGHFSMDLNSAQIPLLTPAGSDITGKLQIERAEVRSGQMANQLTTMVQQVKSIISRTSLQGASPGGSTWIVMPKQESEFRVTGGRVYHKRLEFHVDDAILFTTGSVGLDNSLNLVAEIPIQEKWLGNNRLAASMKGQLLRVPISGTMKQPILDQQALAVFASQFAGSAAQNYLQEELDKQLKNLFSR</sequence>
<keyword evidence="2" id="KW-0812">Transmembrane</keyword>
<proteinExistence type="predicted"/>
<feature type="compositionally biased region" description="Acidic residues" evidence="1">
    <location>
        <begin position="1"/>
        <end position="11"/>
    </location>
</feature>
<dbReference type="PANTHER" id="PTHR30441">
    <property type="entry name" value="DUF748 DOMAIN-CONTAINING PROTEIN"/>
    <property type="match status" value="1"/>
</dbReference>
<protein>
    <recommendedName>
        <fullName evidence="5">Assembly protein</fullName>
    </recommendedName>
</protein>
<dbReference type="PANTHER" id="PTHR30441:SF8">
    <property type="entry name" value="DUF748 DOMAIN-CONTAINING PROTEIN"/>
    <property type="match status" value="1"/>
</dbReference>
<evidence type="ECO:0000313" key="3">
    <source>
        <dbReference type="EMBL" id="QDU79897.1"/>
    </source>
</evidence>
<dbReference type="GO" id="GO:0090313">
    <property type="term" value="P:regulation of protein targeting to membrane"/>
    <property type="evidence" value="ECO:0007669"/>
    <property type="project" value="TreeGrafter"/>
</dbReference>
<feature type="region of interest" description="Disordered" evidence="1">
    <location>
        <begin position="1"/>
        <end position="23"/>
    </location>
</feature>
<keyword evidence="4" id="KW-1185">Reference proteome</keyword>
<feature type="transmembrane region" description="Helical" evidence="2">
    <location>
        <begin position="30"/>
        <end position="51"/>
    </location>
</feature>
<name>A0A518CL01_9PLAN</name>
<evidence type="ECO:0008006" key="5">
    <source>
        <dbReference type="Google" id="ProtNLM"/>
    </source>
</evidence>
<dbReference type="EMBL" id="CP036281">
    <property type="protein sequence ID" value="QDU79897.1"/>
    <property type="molecule type" value="Genomic_DNA"/>
</dbReference>
<accession>A0A518CL01</accession>
<dbReference type="Proteomes" id="UP000317178">
    <property type="component" value="Chromosome"/>
</dbReference>
<evidence type="ECO:0000256" key="2">
    <source>
        <dbReference type="SAM" id="Phobius"/>
    </source>
</evidence>
<evidence type="ECO:0000313" key="4">
    <source>
        <dbReference type="Proteomes" id="UP000317178"/>
    </source>
</evidence>
<dbReference type="AlphaFoldDB" id="A0A518CL01"/>
<keyword evidence="2" id="KW-1133">Transmembrane helix</keyword>
<dbReference type="GO" id="GO:0005886">
    <property type="term" value="C:plasma membrane"/>
    <property type="evidence" value="ECO:0007669"/>
    <property type="project" value="TreeGrafter"/>
</dbReference>
<reference evidence="3 4" key="1">
    <citation type="submission" date="2019-02" db="EMBL/GenBank/DDBJ databases">
        <title>Deep-cultivation of Planctomycetes and their phenomic and genomic characterization uncovers novel biology.</title>
        <authorList>
            <person name="Wiegand S."/>
            <person name="Jogler M."/>
            <person name="Boedeker C."/>
            <person name="Pinto D."/>
            <person name="Vollmers J."/>
            <person name="Rivas-Marin E."/>
            <person name="Kohn T."/>
            <person name="Peeters S.H."/>
            <person name="Heuer A."/>
            <person name="Rast P."/>
            <person name="Oberbeckmann S."/>
            <person name="Bunk B."/>
            <person name="Jeske O."/>
            <person name="Meyerdierks A."/>
            <person name="Storesund J.E."/>
            <person name="Kallscheuer N."/>
            <person name="Luecker S."/>
            <person name="Lage O.M."/>
            <person name="Pohl T."/>
            <person name="Merkel B.J."/>
            <person name="Hornburger P."/>
            <person name="Mueller R.-W."/>
            <person name="Bruemmer F."/>
            <person name="Labrenz M."/>
            <person name="Spormann A.M."/>
            <person name="Op den Camp H."/>
            <person name="Overmann J."/>
            <person name="Amann R."/>
            <person name="Jetten M.S.M."/>
            <person name="Mascher T."/>
            <person name="Medema M.H."/>
            <person name="Devos D.P."/>
            <person name="Kaster A.-K."/>
            <person name="Ovreas L."/>
            <person name="Rohde M."/>
            <person name="Galperin M.Y."/>
            <person name="Jogler C."/>
        </authorList>
    </citation>
    <scope>NUCLEOTIDE SEQUENCE [LARGE SCALE GENOMIC DNA]</scope>
    <source>
        <strain evidence="3 4">Pla110</strain>
    </source>
</reference>
<dbReference type="RefSeq" id="WP_197440577.1">
    <property type="nucleotide sequence ID" value="NZ_CP036281.1"/>
</dbReference>
<gene>
    <name evidence="3" type="ORF">Pla110_16170</name>
</gene>